<dbReference type="AlphaFoldDB" id="A0A3E1NI95"/>
<organism evidence="5 6">
    <name type="scientific">Deminuibacter soli</name>
    <dbReference type="NCBI Taxonomy" id="2291815"/>
    <lineage>
        <taxon>Bacteria</taxon>
        <taxon>Pseudomonadati</taxon>
        <taxon>Bacteroidota</taxon>
        <taxon>Chitinophagia</taxon>
        <taxon>Chitinophagales</taxon>
        <taxon>Chitinophagaceae</taxon>
        <taxon>Deminuibacter</taxon>
    </lineage>
</organism>
<reference evidence="5 6" key="1">
    <citation type="submission" date="2018-08" db="EMBL/GenBank/DDBJ databases">
        <title>Chitinophagaceae sp. K23C18032701, a novel bacterium isolated from forest soil.</title>
        <authorList>
            <person name="Wang C."/>
        </authorList>
    </citation>
    <scope>NUCLEOTIDE SEQUENCE [LARGE SCALE GENOMIC DNA]</scope>
    <source>
        <strain evidence="5 6">K23C18032701</strain>
    </source>
</reference>
<dbReference type="EMBL" id="QTJU01000004">
    <property type="protein sequence ID" value="RFM27653.1"/>
    <property type="molecule type" value="Genomic_DNA"/>
</dbReference>
<dbReference type="Proteomes" id="UP000261284">
    <property type="component" value="Unassembled WGS sequence"/>
</dbReference>
<sequence>MKYDKLLKIIVALLFWALFSHDAQVIAQVQPSQINLDYPSILQPSPTVSQLNKGGDASVNLATGTPNVSVPLYTIQSRFLSHPISMNYASNGIKVDELASNVGLGWSLSCGGVISRTVLGVPDEKRAAYNPVYSNYNTDFRSAWTGDLYSFMSASSSSADIDWQTDVFTYSIGGVSGKFIIDANNQPKLLSAKNVQVKKLTSQFTDGFQLTDGDGVVYTFNETGTTCITETGYQGPKPLSAPVITAWYLTSIVKPGQDAIQFKYTSNSYQYQ</sequence>
<dbReference type="Pfam" id="PF03534">
    <property type="entry name" value="SpvB"/>
    <property type="match status" value="1"/>
</dbReference>
<evidence type="ECO:0000256" key="4">
    <source>
        <dbReference type="SAM" id="SignalP"/>
    </source>
</evidence>
<feature type="chain" id="PRO_5017732147" description="YD repeat-containing protein" evidence="4">
    <location>
        <begin position="24"/>
        <end position="272"/>
    </location>
</feature>
<comment type="subcellular location">
    <subcellularLocation>
        <location evidence="1">Secreted</location>
    </subcellularLocation>
</comment>
<evidence type="ECO:0000313" key="5">
    <source>
        <dbReference type="EMBL" id="RFM27653.1"/>
    </source>
</evidence>
<dbReference type="GO" id="GO:0005737">
    <property type="term" value="C:cytoplasm"/>
    <property type="evidence" value="ECO:0007669"/>
    <property type="project" value="InterPro"/>
</dbReference>
<gene>
    <name evidence="5" type="ORF">DXN05_13150</name>
</gene>
<evidence type="ECO:0000256" key="3">
    <source>
        <dbReference type="ARBA" id="ARBA00023026"/>
    </source>
</evidence>
<dbReference type="RefSeq" id="WP_116847732.1">
    <property type="nucleotide sequence ID" value="NZ_QTJU01000004.1"/>
</dbReference>
<dbReference type="InterPro" id="IPR003284">
    <property type="entry name" value="Sal_SpvB"/>
</dbReference>
<evidence type="ECO:0000256" key="1">
    <source>
        <dbReference type="ARBA" id="ARBA00004613"/>
    </source>
</evidence>
<keyword evidence="4" id="KW-0732">Signal</keyword>
<protein>
    <recommendedName>
        <fullName evidence="7">YD repeat-containing protein</fullName>
    </recommendedName>
</protein>
<feature type="signal peptide" evidence="4">
    <location>
        <begin position="1"/>
        <end position="23"/>
    </location>
</feature>
<name>A0A3E1NI95_9BACT</name>
<keyword evidence="3" id="KW-0843">Virulence</keyword>
<evidence type="ECO:0000313" key="6">
    <source>
        <dbReference type="Proteomes" id="UP000261284"/>
    </source>
</evidence>
<evidence type="ECO:0008006" key="7">
    <source>
        <dbReference type="Google" id="ProtNLM"/>
    </source>
</evidence>
<keyword evidence="6" id="KW-1185">Reference proteome</keyword>
<keyword evidence="2" id="KW-0964">Secreted</keyword>
<dbReference type="OrthoDB" id="9814627at2"/>
<dbReference type="GO" id="GO:0005576">
    <property type="term" value="C:extracellular region"/>
    <property type="evidence" value="ECO:0007669"/>
    <property type="project" value="UniProtKB-SubCell"/>
</dbReference>
<evidence type="ECO:0000256" key="2">
    <source>
        <dbReference type="ARBA" id="ARBA00022525"/>
    </source>
</evidence>
<proteinExistence type="predicted"/>
<comment type="caution">
    <text evidence="5">The sequence shown here is derived from an EMBL/GenBank/DDBJ whole genome shotgun (WGS) entry which is preliminary data.</text>
</comment>
<accession>A0A3E1NI95</accession>